<reference evidence="1 2" key="1">
    <citation type="submission" date="2017-03" db="EMBL/GenBank/DDBJ databases">
        <title>Paenibacillus larvae genome sequencing.</title>
        <authorList>
            <person name="Dingman D.W."/>
        </authorList>
    </citation>
    <scope>NUCLEOTIDE SEQUENCE [LARGE SCALE GENOMIC DNA]</scope>
    <source>
        <strain evidence="1 2">SAG 10367</strain>
    </source>
</reference>
<evidence type="ECO:0000313" key="2">
    <source>
        <dbReference type="Proteomes" id="UP000192727"/>
    </source>
</evidence>
<dbReference type="AlphaFoldDB" id="A0A1U9YR16"/>
<organism evidence="1 2">
    <name type="scientific">Paenibacillus larvae subsp. pulvifaciens</name>
    <dbReference type="NCBI Taxonomy" id="1477"/>
    <lineage>
        <taxon>Bacteria</taxon>
        <taxon>Bacillati</taxon>
        <taxon>Bacillota</taxon>
        <taxon>Bacilli</taxon>
        <taxon>Bacillales</taxon>
        <taxon>Paenibacillaceae</taxon>
        <taxon>Paenibacillus</taxon>
    </lineage>
</organism>
<evidence type="ECO:0000313" key="1">
    <source>
        <dbReference type="EMBL" id="ARF69633.1"/>
    </source>
</evidence>
<dbReference type="Proteomes" id="UP000192727">
    <property type="component" value="Chromosome"/>
</dbReference>
<name>A0A1U9YR16_9BACL</name>
<dbReference type="EMBL" id="CP020557">
    <property type="protein sequence ID" value="ARF69633.1"/>
    <property type="molecule type" value="Genomic_DNA"/>
</dbReference>
<accession>A0A1U9YR16</accession>
<sequence length="60" mass="6998">MSALQPKPFICSGKFKDIFVRFLYFCLSITLLKSSLFSFGMKGFFNIDVRHRHIILVKPI</sequence>
<gene>
    <name evidence="1" type="ORF">B7C51_20095</name>
</gene>
<proteinExistence type="predicted"/>
<protein>
    <submittedName>
        <fullName evidence="1">Uncharacterized protein</fullName>
    </submittedName>
</protein>